<keyword evidence="1" id="KW-0479">Metal-binding</keyword>
<dbReference type="AlphaFoldDB" id="A9V031"/>
<evidence type="ECO:0000256" key="2">
    <source>
        <dbReference type="ARBA" id="ARBA00022737"/>
    </source>
</evidence>
<keyword evidence="6" id="KW-1185">Reference proteome</keyword>
<dbReference type="InterPro" id="IPR011992">
    <property type="entry name" value="EF-hand-dom_pair"/>
</dbReference>
<sequence length="143" mass="16744">MDYQGGKKFGALKQDQLKQLQERNQKFLTDGTFDGQEDVEERLEQYCHKFMEFDEDASGDIDLQELSRMMEKLGQPKTHLELKKMIKQVDTNDSGTINYEEFLQMMFGKSNSILRIILMYEEKNKEKEKPKGVAPRRSLADLP</sequence>
<dbReference type="Gene3D" id="1.10.238.10">
    <property type="entry name" value="EF-hand"/>
    <property type="match status" value="1"/>
</dbReference>
<evidence type="ECO:0000259" key="4">
    <source>
        <dbReference type="PROSITE" id="PS50222"/>
    </source>
</evidence>
<feature type="domain" description="EF-hand" evidence="4">
    <location>
        <begin position="41"/>
        <end position="76"/>
    </location>
</feature>
<dbReference type="GO" id="GO:0005509">
    <property type="term" value="F:calcium ion binding"/>
    <property type="evidence" value="ECO:0000318"/>
    <property type="project" value="GO_Central"/>
</dbReference>
<keyword evidence="3" id="KW-0106">Calcium</keyword>
<organism evidence="5 6">
    <name type="scientific">Monosiga brevicollis</name>
    <name type="common">Choanoflagellate</name>
    <dbReference type="NCBI Taxonomy" id="81824"/>
    <lineage>
        <taxon>Eukaryota</taxon>
        <taxon>Choanoflagellata</taxon>
        <taxon>Craspedida</taxon>
        <taxon>Salpingoecidae</taxon>
        <taxon>Monosiga</taxon>
    </lineage>
</organism>
<protein>
    <recommendedName>
        <fullName evidence="4">EF-hand domain-containing protein</fullName>
    </recommendedName>
</protein>
<dbReference type="InterPro" id="IPR049025">
    <property type="entry name" value="AIF-1_EF_pair"/>
</dbReference>
<dbReference type="eggNOG" id="KOG0027">
    <property type="taxonomic scope" value="Eukaryota"/>
</dbReference>
<dbReference type="SUPFAM" id="SSF47473">
    <property type="entry name" value="EF-hand"/>
    <property type="match status" value="1"/>
</dbReference>
<evidence type="ECO:0000256" key="1">
    <source>
        <dbReference type="ARBA" id="ARBA00022723"/>
    </source>
</evidence>
<dbReference type="PROSITE" id="PS50222">
    <property type="entry name" value="EF_HAND_2"/>
    <property type="match status" value="2"/>
</dbReference>
<feature type="domain" description="EF-hand" evidence="4">
    <location>
        <begin position="77"/>
        <end position="112"/>
    </location>
</feature>
<dbReference type="InterPro" id="IPR042433">
    <property type="entry name" value="AIF1/AIF1L"/>
</dbReference>
<dbReference type="KEGG" id="mbr:MONBRDRAFT_37177"/>
<dbReference type="FunCoup" id="A9V031">
    <property type="interactions" value="55"/>
</dbReference>
<reference evidence="5 6" key="1">
    <citation type="journal article" date="2008" name="Nature">
        <title>The genome of the choanoflagellate Monosiga brevicollis and the origin of metazoans.</title>
        <authorList>
            <consortium name="JGI Sequencing"/>
            <person name="King N."/>
            <person name="Westbrook M.J."/>
            <person name="Young S.L."/>
            <person name="Kuo A."/>
            <person name="Abedin M."/>
            <person name="Chapman J."/>
            <person name="Fairclough S."/>
            <person name="Hellsten U."/>
            <person name="Isogai Y."/>
            <person name="Letunic I."/>
            <person name="Marr M."/>
            <person name="Pincus D."/>
            <person name="Putnam N."/>
            <person name="Rokas A."/>
            <person name="Wright K.J."/>
            <person name="Zuzow R."/>
            <person name="Dirks W."/>
            <person name="Good M."/>
            <person name="Goodstein D."/>
            <person name="Lemons D."/>
            <person name="Li W."/>
            <person name="Lyons J.B."/>
            <person name="Morris A."/>
            <person name="Nichols S."/>
            <person name="Richter D.J."/>
            <person name="Salamov A."/>
            <person name="Bork P."/>
            <person name="Lim W.A."/>
            <person name="Manning G."/>
            <person name="Miller W.T."/>
            <person name="McGinnis W."/>
            <person name="Shapiro H."/>
            <person name="Tjian R."/>
            <person name="Grigoriev I.V."/>
            <person name="Rokhsar D."/>
        </authorList>
    </citation>
    <scope>NUCLEOTIDE SEQUENCE [LARGE SCALE GENOMIC DNA]</scope>
    <source>
        <strain evidence="6">MX1 / ATCC 50154</strain>
    </source>
</reference>
<evidence type="ECO:0000256" key="3">
    <source>
        <dbReference type="ARBA" id="ARBA00022837"/>
    </source>
</evidence>
<proteinExistence type="predicted"/>
<dbReference type="GeneID" id="5891323"/>
<dbReference type="CDD" id="cd00051">
    <property type="entry name" value="EFh"/>
    <property type="match status" value="1"/>
</dbReference>
<keyword evidence="2" id="KW-0677">Repeat</keyword>
<dbReference type="InterPro" id="IPR018247">
    <property type="entry name" value="EF_Hand_1_Ca_BS"/>
</dbReference>
<accession>A9V031</accession>
<dbReference type="GO" id="GO:0097178">
    <property type="term" value="P:ruffle assembly"/>
    <property type="evidence" value="ECO:0000318"/>
    <property type="project" value="GO_Central"/>
</dbReference>
<dbReference type="RefSeq" id="XP_001746044.1">
    <property type="nucleotide sequence ID" value="XM_001745992.1"/>
</dbReference>
<dbReference type="GO" id="GO:0043226">
    <property type="term" value="C:organelle"/>
    <property type="evidence" value="ECO:0007669"/>
    <property type="project" value="UniProtKB-ARBA"/>
</dbReference>
<dbReference type="PROSITE" id="PS00018">
    <property type="entry name" value="EF_HAND_1"/>
    <property type="match status" value="2"/>
</dbReference>
<dbReference type="GO" id="GO:0051017">
    <property type="term" value="P:actin filament bundle assembly"/>
    <property type="evidence" value="ECO:0000318"/>
    <property type="project" value="GO_Central"/>
</dbReference>
<dbReference type="GO" id="GO:0051015">
    <property type="term" value="F:actin filament binding"/>
    <property type="evidence" value="ECO:0000318"/>
    <property type="project" value="GO_Central"/>
</dbReference>
<dbReference type="PANTHER" id="PTHR10356">
    <property type="entry name" value="ALLOGRAFT INFLAMMATORY FACTOR-1"/>
    <property type="match status" value="1"/>
</dbReference>
<evidence type="ECO:0000313" key="5">
    <source>
        <dbReference type="EMBL" id="EDQ88939.1"/>
    </source>
</evidence>
<dbReference type="Proteomes" id="UP000001357">
    <property type="component" value="Unassembled WGS sequence"/>
</dbReference>
<name>A9V031_MONBE</name>
<dbReference type="Pfam" id="PF21008">
    <property type="entry name" value="AIF-1"/>
    <property type="match status" value="1"/>
</dbReference>
<dbReference type="OMA" id="MDFGMSV"/>
<dbReference type="EMBL" id="CH991552">
    <property type="protein sequence ID" value="EDQ88939.1"/>
    <property type="molecule type" value="Genomic_DNA"/>
</dbReference>
<evidence type="ECO:0000313" key="6">
    <source>
        <dbReference type="Proteomes" id="UP000001357"/>
    </source>
</evidence>
<dbReference type="SMART" id="SM00054">
    <property type="entry name" value="EFh"/>
    <property type="match status" value="2"/>
</dbReference>
<dbReference type="InParanoid" id="A9V031"/>
<dbReference type="FunFam" id="1.10.238.10:FF:000178">
    <property type="entry name" value="Calmodulin-2 A"/>
    <property type="match status" value="1"/>
</dbReference>
<dbReference type="STRING" id="81824.A9V031"/>
<dbReference type="InterPro" id="IPR002048">
    <property type="entry name" value="EF_hand_dom"/>
</dbReference>
<dbReference type="PANTHER" id="PTHR10356:SF0">
    <property type="entry name" value="CALCIUM-BINDING PROTEIN B"/>
    <property type="match status" value="1"/>
</dbReference>
<gene>
    <name evidence="5" type="ORF">MONBRDRAFT_37177</name>
</gene>